<protein>
    <submittedName>
        <fullName evidence="1">LORF2 protein</fullName>
    </submittedName>
</protein>
<evidence type="ECO:0000313" key="1">
    <source>
        <dbReference type="WBParaSite" id="GPUH_0002129401-mRNA-1"/>
    </source>
</evidence>
<name>A0A183EJX8_9BILA</name>
<accession>A0A183EJX8</accession>
<dbReference type="AlphaFoldDB" id="A0A183EJX8"/>
<dbReference type="WBParaSite" id="GPUH_0002129401-mRNA-1">
    <property type="protein sequence ID" value="GPUH_0002129401-mRNA-1"/>
    <property type="gene ID" value="GPUH_0002129401"/>
</dbReference>
<sequence>LKVKAVKKTKTAQNLGTPTNIAAAYRSGSLLIRVRWKKRKNQKKKRSNWKTYVSMRSRLMKKWWTKLQWKRKMMSGNHYLLIFGNPIFTVQLNRRPHWIWKIL</sequence>
<proteinExistence type="predicted"/>
<organism evidence="1">
    <name type="scientific">Gongylonema pulchrum</name>
    <dbReference type="NCBI Taxonomy" id="637853"/>
    <lineage>
        <taxon>Eukaryota</taxon>
        <taxon>Metazoa</taxon>
        <taxon>Ecdysozoa</taxon>
        <taxon>Nematoda</taxon>
        <taxon>Chromadorea</taxon>
        <taxon>Rhabditida</taxon>
        <taxon>Spirurina</taxon>
        <taxon>Spiruromorpha</taxon>
        <taxon>Spiruroidea</taxon>
        <taxon>Gongylonematidae</taxon>
        <taxon>Gongylonema</taxon>
    </lineage>
</organism>
<reference evidence="1" key="1">
    <citation type="submission" date="2016-06" db="UniProtKB">
        <authorList>
            <consortium name="WormBaseParasite"/>
        </authorList>
    </citation>
    <scope>IDENTIFICATION</scope>
</reference>